<dbReference type="EMBL" id="JACRSU010000001">
    <property type="protein sequence ID" value="MBC8540043.1"/>
    <property type="molecule type" value="Genomic_DNA"/>
</dbReference>
<gene>
    <name evidence="2" type="ORF">H8698_03510</name>
</gene>
<dbReference type="Proteomes" id="UP000611762">
    <property type="component" value="Unassembled WGS sequence"/>
</dbReference>
<name>A0A926DL52_9FIRM</name>
<dbReference type="PANTHER" id="PTHR43031">
    <property type="entry name" value="FAD-DEPENDENT OXIDOREDUCTASE"/>
    <property type="match status" value="1"/>
</dbReference>
<dbReference type="SUPFAM" id="SSF52821">
    <property type="entry name" value="Rhodanese/Cell cycle control phosphatase"/>
    <property type="match status" value="1"/>
</dbReference>
<accession>A0A926DL52</accession>
<dbReference type="PANTHER" id="PTHR43031:SF16">
    <property type="entry name" value="OXIDOREDUCTASE"/>
    <property type="match status" value="1"/>
</dbReference>
<protein>
    <submittedName>
        <fullName evidence="2">Rhodanese-like domain-containing protein</fullName>
    </submittedName>
</protein>
<proteinExistence type="predicted"/>
<dbReference type="RefSeq" id="WP_249311178.1">
    <property type="nucleotide sequence ID" value="NZ_JACRSU010000001.1"/>
</dbReference>
<comment type="caution">
    <text evidence="2">The sequence shown here is derived from an EMBL/GenBank/DDBJ whole genome shotgun (WGS) entry which is preliminary data.</text>
</comment>
<evidence type="ECO:0000313" key="2">
    <source>
        <dbReference type="EMBL" id="MBC8540043.1"/>
    </source>
</evidence>
<dbReference type="InterPro" id="IPR036873">
    <property type="entry name" value="Rhodanese-like_dom_sf"/>
</dbReference>
<dbReference type="PROSITE" id="PS50206">
    <property type="entry name" value="RHODANESE_3"/>
    <property type="match status" value="1"/>
</dbReference>
<reference evidence="2" key="1">
    <citation type="submission" date="2020-08" db="EMBL/GenBank/DDBJ databases">
        <title>Genome public.</title>
        <authorList>
            <person name="Liu C."/>
            <person name="Sun Q."/>
        </authorList>
    </citation>
    <scope>NUCLEOTIDE SEQUENCE</scope>
    <source>
        <strain evidence="2">H8</strain>
    </source>
</reference>
<dbReference type="InterPro" id="IPR001763">
    <property type="entry name" value="Rhodanese-like_dom"/>
</dbReference>
<dbReference type="AlphaFoldDB" id="A0A926DL52"/>
<feature type="domain" description="Rhodanese" evidence="1">
    <location>
        <begin position="21"/>
        <end position="106"/>
    </location>
</feature>
<dbReference type="Pfam" id="PF00581">
    <property type="entry name" value="Rhodanese"/>
    <property type="match status" value="1"/>
</dbReference>
<dbReference type="InterPro" id="IPR050229">
    <property type="entry name" value="GlpE_sulfurtransferase"/>
</dbReference>
<organism evidence="2 3">
    <name type="scientific">Congzhengia minquanensis</name>
    <dbReference type="NCBI Taxonomy" id="2763657"/>
    <lineage>
        <taxon>Bacteria</taxon>
        <taxon>Bacillati</taxon>
        <taxon>Bacillota</taxon>
        <taxon>Clostridia</taxon>
        <taxon>Eubacteriales</taxon>
        <taxon>Oscillospiraceae</taxon>
        <taxon>Congzhengia</taxon>
    </lineage>
</organism>
<sequence length="108" mass="12000">MSLFHLSKPMNMNDGVKKMKNTLGAVLLDVRTPEEYKQVHIPGSMNIPLNQLETVNQKITDKNTPIFVHCLSGGRSAQAQRGLKHLGYTNVTNIGGIYQYNGETEKGE</sequence>
<evidence type="ECO:0000259" key="1">
    <source>
        <dbReference type="PROSITE" id="PS50206"/>
    </source>
</evidence>
<evidence type="ECO:0000313" key="3">
    <source>
        <dbReference type="Proteomes" id="UP000611762"/>
    </source>
</evidence>
<dbReference type="SMART" id="SM00450">
    <property type="entry name" value="RHOD"/>
    <property type="match status" value="1"/>
</dbReference>
<keyword evidence="3" id="KW-1185">Reference proteome</keyword>
<dbReference type="Gene3D" id="3.40.250.10">
    <property type="entry name" value="Rhodanese-like domain"/>
    <property type="match status" value="1"/>
</dbReference>
<dbReference type="CDD" id="cd00158">
    <property type="entry name" value="RHOD"/>
    <property type="match status" value="1"/>
</dbReference>